<feature type="compositionally biased region" description="Low complexity" evidence="1">
    <location>
        <begin position="39"/>
        <end position="56"/>
    </location>
</feature>
<reference evidence="2" key="3">
    <citation type="submission" date="2006-01" db="EMBL/GenBank/DDBJ databases">
        <authorList>
            <person name="Buell R."/>
        </authorList>
    </citation>
    <scope>NUCLEOTIDE SEQUENCE</scope>
</reference>
<organism evidence="2">
    <name type="scientific">Oryza sativa subsp. japonica</name>
    <name type="common">Rice</name>
    <dbReference type="NCBI Taxonomy" id="39947"/>
    <lineage>
        <taxon>Eukaryota</taxon>
        <taxon>Viridiplantae</taxon>
        <taxon>Streptophyta</taxon>
        <taxon>Embryophyta</taxon>
        <taxon>Tracheophyta</taxon>
        <taxon>Spermatophyta</taxon>
        <taxon>Magnoliopsida</taxon>
        <taxon>Liliopsida</taxon>
        <taxon>Poales</taxon>
        <taxon>Poaceae</taxon>
        <taxon>BOP clade</taxon>
        <taxon>Oryzoideae</taxon>
        <taxon>Oryzeae</taxon>
        <taxon>Oryzinae</taxon>
        <taxon>Oryza</taxon>
        <taxon>Oryza sativa</taxon>
    </lineage>
</organism>
<feature type="region of interest" description="Disordered" evidence="1">
    <location>
        <begin position="85"/>
        <end position="212"/>
    </location>
</feature>
<feature type="compositionally biased region" description="Polar residues" evidence="1">
    <location>
        <begin position="85"/>
        <end position="95"/>
    </location>
</feature>
<evidence type="ECO:0000256" key="1">
    <source>
        <dbReference type="SAM" id="MobiDB-lite"/>
    </source>
</evidence>
<feature type="compositionally biased region" description="Low complexity" evidence="1">
    <location>
        <begin position="186"/>
        <end position="195"/>
    </location>
</feature>
<reference evidence="2" key="2">
    <citation type="submission" date="2005-04" db="EMBL/GenBank/DDBJ databases">
        <authorList>
            <person name="Buell C.R."/>
            <person name="Wing R.A."/>
            <person name="McCombie W.A."/>
            <person name="Ouyang S."/>
        </authorList>
    </citation>
    <scope>NUCLEOTIDE SEQUENCE</scope>
</reference>
<accession>Q2QSN3</accession>
<dbReference type="AlphaFoldDB" id="Q2QSN3"/>
<proteinExistence type="predicted"/>
<feature type="compositionally biased region" description="Basic and acidic residues" evidence="1">
    <location>
        <begin position="129"/>
        <end position="150"/>
    </location>
</feature>
<feature type="compositionally biased region" description="Basic residues" evidence="1">
    <location>
        <begin position="159"/>
        <end position="174"/>
    </location>
</feature>
<dbReference type="EMBL" id="DP000011">
    <property type="protein sequence ID" value="ABA97916.1"/>
    <property type="molecule type" value="Genomic_DNA"/>
</dbReference>
<reference evidence="2" key="1">
    <citation type="journal article" date="2005" name="BMC Biol.">
        <title>The sequence of rice chromosomes 11 and 12, rich in disease resistance genes and recent gene duplications.</title>
        <authorList>
            <consortium name="The rice chromosomes 11 and 12 sequencing consortia"/>
        </authorList>
    </citation>
    <scope>NUCLEOTIDE SEQUENCE [LARGE SCALE GENOMIC DNA]</scope>
</reference>
<name>Q2QSN3_ORYSJ</name>
<feature type="region of interest" description="Disordered" evidence="1">
    <location>
        <begin position="1"/>
        <end position="69"/>
    </location>
</feature>
<evidence type="ECO:0000313" key="2">
    <source>
        <dbReference type="EMBL" id="ABA97916.1"/>
    </source>
</evidence>
<protein>
    <submittedName>
        <fullName evidence="2">Uncharacterized protein</fullName>
    </submittedName>
</protein>
<gene>
    <name evidence="2" type="ordered locus">LOC_Os12g23510</name>
</gene>
<sequence length="225" mass="24064">MRPAQGVMTRSRGRSDDRAAAAHLTDADDERDRLGGGTNTTTTGNNERTTMGTGEEATTNAGWFGRRGGDAEDDVAAVIPKVMATTSAGAPTRNRSWPGGWEVLPAGEDTTPASFERGDGEAREEDDATELRKATTRPTDAKARQQRRLEGCSGGNSTGRRRGRASGSHRKKQRQAGGQEAAATLRMATARPAGTRARRQRRLEVAGGTGERRGRRGEVIFLGFI</sequence>